<dbReference type="eggNOG" id="KOG4197">
    <property type="taxonomic scope" value="Eukaryota"/>
</dbReference>
<proteinExistence type="predicted"/>
<gene>
    <name evidence="2" type="ORF">RO3G_04511</name>
</gene>
<dbReference type="PROSITE" id="PS51375">
    <property type="entry name" value="PPR"/>
    <property type="match status" value="1"/>
</dbReference>
<protein>
    <recommendedName>
        <fullName evidence="4">Pentacotripeptide-repeat region of PRORP domain-containing protein</fullName>
    </recommendedName>
</protein>
<dbReference type="NCBIfam" id="TIGR00756">
    <property type="entry name" value="PPR"/>
    <property type="match status" value="1"/>
</dbReference>
<dbReference type="GeneID" id="93611482"/>
<dbReference type="GO" id="GO:0003729">
    <property type="term" value="F:mRNA binding"/>
    <property type="evidence" value="ECO:0007669"/>
    <property type="project" value="TreeGrafter"/>
</dbReference>
<reference evidence="2 3" key="1">
    <citation type="journal article" date="2009" name="PLoS Genet.">
        <title>Genomic analysis of the basal lineage fungus Rhizopus oryzae reveals a whole-genome duplication.</title>
        <authorList>
            <person name="Ma L.-J."/>
            <person name="Ibrahim A.S."/>
            <person name="Skory C."/>
            <person name="Grabherr M.G."/>
            <person name="Burger G."/>
            <person name="Butler M."/>
            <person name="Elias M."/>
            <person name="Idnurm A."/>
            <person name="Lang B.F."/>
            <person name="Sone T."/>
            <person name="Abe A."/>
            <person name="Calvo S.E."/>
            <person name="Corrochano L.M."/>
            <person name="Engels R."/>
            <person name="Fu J."/>
            <person name="Hansberg W."/>
            <person name="Kim J.-M."/>
            <person name="Kodira C.D."/>
            <person name="Koehrsen M.J."/>
            <person name="Liu B."/>
            <person name="Miranda-Saavedra D."/>
            <person name="O'Leary S."/>
            <person name="Ortiz-Castellanos L."/>
            <person name="Poulter R."/>
            <person name="Rodriguez-Romero J."/>
            <person name="Ruiz-Herrera J."/>
            <person name="Shen Y.-Q."/>
            <person name="Zeng Q."/>
            <person name="Galagan J."/>
            <person name="Birren B.W."/>
            <person name="Cuomo C.A."/>
            <person name="Wickes B.L."/>
        </authorList>
    </citation>
    <scope>NUCLEOTIDE SEQUENCE [LARGE SCALE GENOMIC DNA]</scope>
    <source>
        <strain evidence="3">RA 99-880 / ATCC MYA-4621 / FGSC 9543 / NRRL 43880</strain>
    </source>
</reference>
<dbReference type="InParanoid" id="I1BUC6"/>
<dbReference type="Gene3D" id="1.25.40.10">
    <property type="entry name" value="Tetratricopeptide repeat domain"/>
    <property type="match status" value="1"/>
</dbReference>
<organism evidence="2 3">
    <name type="scientific">Rhizopus delemar (strain RA 99-880 / ATCC MYA-4621 / FGSC 9543 / NRRL 43880)</name>
    <name type="common">Mucormycosis agent</name>
    <name type="synonym">Rhizopus arrhizus var. delemar</name>
    <dbReference type="NCBI Taxonomy" id="246409"/>
    <lineage>
        <taxon>Eukaryota</taxon>
        <taxon>Fungi</taxon>
        <taxon>Fungi incertae sedis</taxon>
        <taxon>Mucoromycota</taxon>
        <taxon>Mucoromycotina</taxon>
        <taxon>Mucoromycetes</taxon>
        <taxon>Mucorales</taxon>
        <taxon>Mucorineae</taxon>
        <taxon>Rhizopodaceae</taxon>
        <taxon>Rhizopus</taxon>
    </lineage>
</organism>
<sequence>MLYSRLSPAKDRIFLQKILPACNTTSKLFLNQNKLFVIRLASTRSTLYNNQSKPDNVSLNGDAKKPKRRFVKVDSEFSKANKFTYVMPQDPYVASDRVTSILKNGSVDDAIEYIKALPLDLQSVVVWNHLIGYCAQQGKAKFAEQSYVQMRRRGIAPNDRTFTHMISVYSKSTTPNAVENAEEWLKKMKNFDIKPSIIHINNLLKVYNHAQQPSKTIKLLHEMPSRRIHPDAFTYSIALKACSELSEPGQAAKEIKQIWQNIVYRLEGEDHGDSLKIENLNLKIDDGLVISLLTAISRTLSKESDMIPGLEAIHRLYSLYPPRAAAVIEKHQLFNVNQQYGFGMQPSIKALDTILRFCGKTKQYALAIKSILDGCMTLSHKYIHDQKDQHKSKYNVWNQSGRGSTYATATKSRNDTTRGPIIAAAATNLTIAVSIIASANFRC</sequence>
<dbReference type="Proteomes" id="UP000009138">
    <property type="component" value="Unassembled WGS sequence"/>
</dbReference>
<dbReference type="Pfam" id="PF13041">
    <property type="entry name" value="PPR_2"/>
    <property type="match status" value="2"/>
</dbReference>
<evidence type="ECO:0008006" key="4">
    <source>
        <dbReference type="Google" id="ProtNLM"/>
    </source>
</evidence>
<dbReference type="EMBL" id="CH476734">
    <property type="protein sequence ID" value="EIE79806.1"/>
    <property type="molecule type" value="Genomic_DNA"/>
</dbReference>
<keyword evidence="3" id="KW-1185">Reference proteome</keyword>
<dbReference type="PANTHER" id="PTHR47934:SF6">
    <property type="entry name" value="MITOCHONDRIAL GROUP I INTRON SPLICING FACTOR CCM1-RELATED"/>
    <property type="match status" value="1"/>
</dbReference>
<dbReference type="OrthoDB" id="185373at2759"/>
<dbReference type="STRING" id="246409.I1BUC6"/>
<name>I1BUC6_RHIO9</name>
<accession>I1BUC6</accession>
<dbReference type="InterPro" id="IPR002885">
    <property type="entry name" value="PPR_rpt"/>
</dbReference>
<dbReference type="VEuPathDB" id="FungiDB:RO3G_04511"/>
<dbReference type="GO" id="GO:0007005">
    <property type="term" value="P:mitochondrion organization"/>
    <property type="evidence" value="ECO:0007669"/>
    <property type="project" value="TreeGrafter"/>
</dbReference>
<dbReference type="GO" id="GO:0006396">
    <property type="term" value="P:RNA processing"/>
    <property type="evidence" value="ECO:0007669"/>
    <property type="project" value="TreeGrafter"/>
</dbReference>
<dbReference type="AlphaFoldDB" id="I1BUC6"/>
<dbReference type="InterPro" id="IPR051114">
    <property type="entry name" value="Mito_RNA_Proc_CCM1"/>
</dbReference>
<dbReference type="PANTHER" id="PTHR47934">
    <property type="entry name" value="PENTATRICOPEPTIDE REPEAT-CONTAINING PROTEIN PET309, MITOCHONDRIAL"/>
    <property type="match status" value="1"/>
</dbReference>
<evidence type="ECO:0000256" key="1">
    <source>
        <dbReference type="PROSITE-ProRule" id="PRU00708"/>
    </source>
</evidence>
<dbReference type="RefSeq" id="XP_067515202.1">
    <property type="nucleotide sequence ID" value="XM_067659101.1"/>
</dbReference>
<dbReference type="OMA" id="NERTFTH"/>
<evidence type="ECO:0000313" key="2">
    <source>
        <dbReference type="EMBL" id="EIE79806.1"/>
    </source>
</evidence>
<feature type="repeat" description="PPR" evidence="1">
    <location>
        <begin position="123"/>
        <end position="157"/>
    </location>
</feature>
<evidence type="ECO:0000313" key="3">
    <source>
        <dbReference type="Proteomes" id="UP000009138"/>
    </source>
</evidence>
<dbReference type="InterPro" id="IPR011990">
    <property type="entry name" value="TPR-like_helical_dom_sf"/>
</dbReference>
<dbReference type="GO" id="GO:0005739">
    <property type="term" value="C:mitochondrion"/>
    <property type="evidence" value="ECO:0007669"/>
    <property type="project" value="TreeGrafter"/>
</dbReference>